<name>A0ABP0G655_CLALP</name>
<gene>
    <name evidence="1" type="ORF">CVLEPA_LOCUS19382</name>
</gene>
<dbReference type="Proteomes" id="UP001642483">
    <property type="component" value="Unassembled WGS sequence"/>
</dbReference>
<keyword evidence="2" id="KW-1185">Reference proteome</keyword>
<accession>A0ABP0G655</accession>
<proteinExistence type="predicted"/>
<sequence>MSRSHCFTHPDSGWPGLLQYFPELNSRAVFCLPEFLEQPGCRCLAAVRVLKAVLFPAENLGAASCLPKLCSGGESASRVGFRGSLVTAEYPSAPLSTTEISSFPADCGAISLPPESPSRLIAAGSPDPRNKETTKIGIFALKRGKCPGMPSVMIRDKKIEGKDKSINELRFNIHPKLPTALSFPTSCN</sequence>
<dbReference type="EMBL" id="CAWYQH010000104">
    <property type="protein sequence ID" value="CAK8687306.1"/>
    <property type="molecule type" value="Genomic_DNA"/>
</dbReference>
<comment type="caution">
    <text evidence="1">The sequence shown here is derived from an EMBL/GenBank/DDBJ whole genome shotgun (WGS) entry which is preliminary data.</text>
</comment>
<evidence type="ECO:0000313" key="1">
    <source>
        <dbReference type="EMBL" id="CAK8687306.1"/>
    </source>
</evidence>
<evidence type="ECO:0000313" key="2">
    <source>
        <dbReference type="Proteomes" id="UP001642483"/>
    </source>
</evidence>
<reference evidence="1 2" key="1">
    <citation type="submission" date="2024-02" db="EMBL/GenBank/DDBJ databases">
        <authorList>
            <person name="Daric V."/>
            <person name="Darras S."/>
        </authorList>
    </citation>
    <scope>NUCLEOTIDE SEQUENCE [LARGE SCALE GENOMIC DNA]</scope>
</reference>
<organism evidence="1 2">
    <name type="scientific">Clavelina lepadiformis</name>
    <name type="common">Light-bulb sea squirt</name>
    <name type="synonym">Ascidia lepadiformis</name>
    <dbReference type="NCBI Taxonomy" id="159417"/>
    <lineage>
        <taxon>Eukaryota</taxon>
        <taxon>Metazoa</taxon>
        <taxon>Chordata</taxon>
        <taxon>Tunicata</taxon>
        <taxon>Ascidiacea</taxon>
        <taxon>Aplousobranchia</taxon>
        <taxon>Clavelinidae</taxon>
        <taxon>Clavelina</taxon>
    </lineage>
</organism>
<protein>
    <submittedName>
        <fullName evidence="1">Uncharacterized protein</fullName>
    </submittedName>
</protein>